<dbReference type="EMBL" id="HE793032">
    <property type="protein sequence ID" value="CCG57823.1"/>
    <property type="molecule type" value="Genomic_DNA"/>
</dbReference>
<dbReference type="InterPro" id="IPR052021">
    <property type="entry name" value="Type-I_RS_S_subunit"/>
</dbReference>
<evidence type="ECO:0000256" key="3">
    <source>
        <dbReference type="ARBA" id="ARBA00023125"/>
    </source>
</evidence>
<dbReference type="HOGENOM" id="CLU_1381795_0_0_12"/>
<dbReference type="PANTHER" id="PTHR30408">
    <property type="entry name" value="TYPE-1 RESTRICTION ENZYME ECOKI SPECIFICITY PROTEIN"/>
    <property type="match status" value="1"/>
</dbReference>
<dbReference type="GO" id="GO:0003677">
    <property type="term" value="F:DNA binding"/>
    <property type="evidence" value="ECO:0007669"/>
    <property type="project" value="UniProtKB-KW"/>
</dbReference>
<dbReference type="PATRIC" id="fig|1161918.5.peg.1875"/>
<accession>K0JHV2</accession>
<evidence type="ECO:0000259" key="4">
    <source>
        <dbReference type="Pfam" id="PF01420"/>
    </source>
</evidence>
<evidence type="ECO:0000256" key="2">
    <source>
        <dbReference type="ARBA" id="ARBA00022747"/>
    </source>
</evidence>
<dbReference type="AlphaFoldDB" id="K0JHV2"/>
<dbReference type="PANTHER" id="PTHR30408:SF12">
    <property type="entry name" value="TYPE I RESTRICTION ENZYME MJAVIII SPECIFICITY SUBUNIT"/>
    <property type="match status" value="1"/>
</dbReference>
<name>K0JHV2_BRAPL</name>
<comment type="similarity">
    <text evidence="1">Belongs to the type-I restriction system S methylase family.</text>
</comment>
<dbReference type="Pfam" id="PF01420">
    <property type="entry name" value="Methylase_S"/>
    <property type="match status" value="1"/>
</dbReference>
<evidence type="ECO:0000256" key="1">
    <source>
        <dbReference type="ARBA" id="ARBA00010923"/>
    </source>
</evidence>
<sequence length="197" mass="22885">MKKTCLKNIADIKIGSQIQRLTAKKQSPPINIKLINLKAFDNFSAEFKPNSINNEPITIYQQNYNIIENNDILIRLREPFKAIIIKNNAQDYIISSLIANIKLKEKAQNICMPEFLAIYINSSRKIQNFLQKQSRGTGIISVGVSNLYEIQINIPNIEEQKKIIEANRLFERSLEVERSILEQKEKFYTGVLKEFFY</sequence>
<dbReference type="RefSeq" id="WP_014933902.1">
    <property type="nucleotide sequence ID" value="NC_018604.1"/>
</dbReference>
<dbReference type="OrthoDB" id="308854at2"/>
<protein>
    <submittedName>
        <fullName evidence="5">Restriction modification system DNA specificity subunit</fullName>
    </submittedName>
</protein>
<evidence type="ECO:0000313" key="6">
    <source>
        <dbReference type="Proteomes" id="UP000003759"/>
    </source>
</evidence>
<evidence type="ECO:0000313" key="5">
    <source>
        <dbReference type="EMBL" id="CCG57823.1"/>
    </source>
</evidence>
<dbReference type="GO" id="GO:0009307">
    <property type="term" value="P:DNA restriction-modification system"/>
    <property type="evidence" value="ECO:0007669"/>
    <property type="project" value="UniProtKB-KW"/>
</dbReference>
<dbReference type="InterPro" id="IPR044946">
    <property type="entry name" value="Restrct_endonuc_typeI_TRD_sf"/>
</dbReference>
<gene>
    <name evidence="5" type="ORF">WESB_2361</name>
</gene>
<keyword evidence="2" id="KW-0680">Restriction system</keyword>
<keyword evidence="3" id="KW-0238">DNA-binding</keyword>
<dbReference type="Gene3D" id="3.90.220.20">
    <property type="entry name" value="DNA methylase specificity domains"/>
    <property type="match status" value="1"/>
</dbReference>
<organism evidence="5 6">
    <name type="scientific">Brachyspira pilosicoli WesB</name>
    <dbReference type="NCBI Taxonomy" id="1161918"/>
    <lineage>
        <taxon>Bacteria</taxon>
        <taxon>Pseudomonadati</taxon>
        <taxon>Spirochaetota</taxon>
        <taxon>Spirochaetia</taxon>
        <taxon>Brachyspirales</taxon>
        <taxon>Brachyspiraceae</taxon>
        <taxon>Brachyspira</taxon>
    </lineage>
</organism>
<dbReference type="InterPro" id="IPR000055">
    <property type="entry name" value="Restrct_endonuc_typeI_TRD"/>
</dbReference>
<feature type="domain" description="Type I restriction modification DNA specificity" evidence="4">
    <location>
        <begin position="26"/>
        <end position="182"/>
    </location>
</feature>
<dbReference type="KEGG" id="bpw:WESB_2361"/>
<dbReference type="SUPFAM" id="SSF116734">
    <property type="entry name" value="DNA methylase specificity domain"/>
    <property type="match status" value="1"/>
</dbReference>
<reference evidence="5 6" key="1">
    <citation type="journal article" date="2012" name="BMC Genomics">
        <title>Comparative genomics of Brachyspira pilosicoli strains: genome rearrangements, reductions and correlation of genetic compliment with phenotypic diversity.</title>
        <authorList>
            <person name="Mappley L.J."/>
            <person name="Black M.L."/>
            <person name="Abuoun M."/>
            <person name="Darby A.C."/>
            <person name="Woodward M.J."/>
            <person name="Parkhill J."/>
            <person name="Turner A.K."/>
            <person name="Bellgard M.I."/>
            <person name="La T."/>
            <person name="Phillips N.D."/>
            <person name="La Ragione R.M."/>
            <person name="Hampson D.J."/>
        </authorList>
    </citation>
    <scope>NUCLEOTIDE SEQUENCE [LARGE SCALE GENOMIC DNA]</scope>
    <source>
        <strain evidence="5">WesB</strain>
    </source>
</reference>
<proteinExistence type="inferred from homology"/>
<dbReference type="Proteomes" id="UP000003759">
    <property type="component" value="Chromosome"/>
</dbReference>